<reference evidence="1 2" key="1">
    <citation type="submission" date="2021-06" db="EMBL/GenBank/DDBJ databases">
        <authorList>
            <person name="Palmer J.M."/>
        </authorList>
    </citation>
    <scope>NUCLEOTIDE SEQUENCE [LARGE SCALE GENOMIC DNA]</scope>
    <source>
        <strain evidence="1 2">GA_2019</strain>
        <tissue evidence="1">Muscle</tissue>
    </source>
</reference>
<dbReference type="EMBL" id="JAHRIO010025730">
    <property type="protein sequence ID" value="MEQ2166800.1"/>
    <property type="molecule type" value="Genomic_DNA"/>
</dbReference>
<proteinExistence type="predicted"/>
<gene>
    <name evidence="1" type="ORF">GOODEAATRI_032015</name>
</gene>
<name>A0ABV0N664_9TELE</name>
<dbReference type="Proteomes" id="UP001476798">
    <property type="component" value="Unassembled WGS sequence"/>
</dbReference>
<protein>
    <submittedName>
        <fullName evidence="1">Uncharacterized protein</fullName>
    </submittedName>
</protein>
<evidence type="ECO:0000313" key="1">
    <source>
        <dbReference type="EMBL" id="MEQ2166800.1"/>
    </source>
</evidence>
<keyword evidence="2" id="KW-1185">Reference proteome</keyword>
<sequence length="102" mass="11255">MSAFIKLNKLQGGIFSSEKVSLSQSASLSWTEERSEKEQEDSVKRSSSHITVRLSVKVTCLSSDSANLKDLSCVLLASLFSVCLFSKLICFQSFQTNLRGLN</sequence>
<comment type="caution">
    <text evidence="1">The sequence shown here is derived from an EMBL/GenBank/DDBJ whole genome shotgun (WGS) entry which is preliminary data.</text>
</comment>
<organism evidence="1 2">
    <name type="scientific">Goodea atripinnis</name>
    <dbReference type="NCBI Taxonomy" id="208336"/>
    <lineage>
        <taxon>Eukaryota</taxon>
        <taxon>Metazoa</taxon>
        <taxon>Chordata</taxon>
        <taxon>Craniata</taxon>
        <taxon>Vertebrata</taxon>
        <taxon>Euteleostomi</taxon>
        <taxon>Actinopterygii</taxon>
        <taxon>Neopterygii</taxon>
        <taxon>Teleostei</taxon>
        <taxon>Neoteleostei</taxon>
        <taxon>Acanthomorphata</taxon>
        <taxon>Ovalentaria</taxon>
        <taxon>Atherinomorphae</taxon>
        <taxon>Cyprinodontiformes</taxon>
        <taxon>Goodeidae</taxon>
        <taxon>Goodea</taxon>
    </lineage>
</organism>
<evidence type="ECO:0000313" key="2">
    <source>
        <dbReference type="Proteomes" id="UP001476798"/>
    </source>
</evidence>
<accession>A0ABV0N664</accession>